<dbReference type="OMA" id="ERCERPL"/>
<reference evidence="1 2" key="1">
    <citation type="journal article" date="2018" name="BMC Genomics">
        <title>Genomic comparison of Trypanosoma conorhini and Trypanosoma rangeli to Trypanosoma cruzi strains of high and low virulence.</title>
        <authorList>
            <person name="Bradwell K.R."/>
            <person name="Koparde V.N."/>
            <person name="Matveyev A.V."/>
            <person name="Serrano M.G."/>
            <person name="Alves J.M."/>
            <person name="Parikh H."/>
            <person name="Huang B."/>
            <person name="Lee V."/>
            <person name="Espinosa-Alvarez O."/>
            <person name="Ortiz P.A."/>
            <person name="Costa-Martins A.G."/>
            <person name="Teixeira M.M."/>
            <person name="Buck G.A."/>
        </authorList>
    </citation>
    <scope>NUCLEOTIDE SEQUENCE [LARGE SCALE GENOMIC DNA]</scope>
    <source>
        <strain evidence="1 2">AM80</strain>
    </source>
</reference>
<evidence type="ECO:0000313" key="2">
    <source>
        <dbReference type="Proteomes" id="UP000283634"/>
    </source>
</evidence>
<feature type="non-terminal residue" evidence="1">
    <location>
        <position position="1"/>
    </location>
</feature>
<keyword evidence="2" id="KW-1185">Reference proteome</keyword>
<name>A0A422N170_TRYRA</name>
<protein>
    <submittedName>
        <fullName evidence="1">Uncharacterized protein</fullName>
    </submittedName>
</protein>
<organism evidence="1 2">
    <name type="scientific">Trypanosoma rangeli</name>
    <dbReference type="NCBI Taxonomy" id="5698"/>
    <lineage>
        <taxon>Eukaryota</taxon>
        <taxon>Discoba</taxon>
        <taxon>Euglenozoa</taxon>
        <taxon>Kinetoplastea</taxon>
        <taxon>Metakinetoplastina</taxon>
        <taxon>Trypanosomatida</taxon>
        <taxon>Trypanosomatidae</taxon>
        <taxon>Trypanosoma</taxon>
        <taxon>Herpetosoma</taxon>
    </lineage>
</organism>
<accession>A0A422N170</accession>
<dbReference type="RefSeq" id="XP_029235076.1">
    <property type="nucleotide sequence ID" value="XM_029385073.1"/>
</dbReference>
<dbReference type="OrthoDB" id="241875at2759"/>
<dbReference type="GeneID" id="40332254"/>
<dbReference type="Proteomes" id="UP000283634">
    <property type="component" value="Unassembled WGS sequence"/>
</dbReference>
<sequence>VFKKASIKLASEFSKRSLSGKKEEVSPSLSMILSKYIKNASAFYLCDKNGADPSEAYNAVGGKRRISLQLFPSHPKLPKNETGVPLTLHLTMVAHYDGSLTVPVRDYHSMVVLIDQVRLDVGKVQQETGTENGAARRHVTAYAFGFTSDTSKTMELRYRSPFLAPRDIQSKEEDVRLVDFLLLHPSQNERDLKVLDYVTNPTSACIVSSGCKVGNKKRIGNRAVLVSRFKTRVDGLCKASYKCQLVLGLIRRYNTGEVEVERCERPLDLASILNQEYYPDKVRAMTFSRGEFMWFRLRRRCFVAPEECRSGLLLPYDYDNSGVEISDVVNDEDRVLLSTGNVKHLRVEDATSMVAKEDGTTQLCDENSTTSRLTKYSPNSGYSRPDASQHAAVSVVSIVREKEQVVEKPVPRITDSIMTSYNNYEDNSYAPVENEKEMAATDLTTGTVKGGPRRDWDRMCVTPPASNNLSPVAVQRAMANPFACVSNASETSRVHSLVMKSNTPAGVEQKYLFEEKPNMSERDENHSKEEATKKNVGLITFEITFQREGADSEFTE</sequence>
<proteinExistence type="predicted"/>
<dbReference type="EMBL" id="MKGL01000402">
    <property type="protein sequence ID" value="RNE99218.1"/>
    <property type="molecule type" value="Genomic_DNA"/>
</dbReference>
<evidence type="ECO:0000313" key="1">
    <source>
        <dbReference type="EMBL" id="RNE99218.1"/>
    </source>
</evidence>
<comment type="caution">
    <text evidence="1">The sequence shown here is derived from an EMBL/GenBank/DDBJ whole genome shotgun (WGS) entry which is preliminary data.</text>
</comment>
<gene>
    <name evidence="1" type="ORF">TraAM80_08321</name>
</gene>
<dbReference type="AlphaFoldDB" id="A0A422N170"/>